<dbReference type="AlphaFoldDB" id="A0A1F6T4E9"/>
<feature type="domain" description="RapZ C-terminal" evidence="5">
    <location>
        <begin position="164"/>
        <end position="282"/>
    </location>
</feature>
<evidence type="ECO:0000259" key="5">
    <source>
        <dbReference type="Pfam" id="PF22740"/>
    </source>
</evidence>
<dbReference type="InterPro" id="IPR053931">
    <property type="entry name" value="RapZ_C"/>
</dbReference>
<dbReference type="Pfam" id="PF03668">
    <property type="entry name" value="RapZ-like_N"/>
    <property type="match status" value="1"/>
</dbReference>
<organism evidence="6 7">
    <name type="scientific">Candidatus Muproteobacteria bacterium RBG_16_64_10</name>
    <dbReference type="NCBI Taxonomy" id="1817757"/>
    <lineage>
        <taxon>Bacteria</taxon>
        <taxon>Pseudomonadati</taxon>
        <taxon>Pseudomonadota</taxon>
        <taxon>Candidatus Muproteobacteria</taxon>
    </lineage>
</organism>
<evidence type="ECO:0000313" key="6">
    <source>
        <dbReference type="EMBL" id="OGI40018.1"/>
    </source>
</evidence>
<feature type="domain" description="RapZ-like N-terminal" evidence="4">
    <location>
        <begin position="1"/>
        <end position="157"/>
    </location>
</feature>
<dbReference type="PANTHER" id="PTHR30448:SF0">
    <property type="entry name" value="RNASE ADAPTER PROTEIN RAPZ"/>
    <property type="match status" value="1"/>
</dbReference>
<sequence length="296" mass="33239">MSFFIVSGLSGSGKTIALQALEDAGFYCIDNLPAALLPHFAAQLVDGRNAVGNTAIGIDARNRAFLADVPPSLQALQALGIQYRIVFLEAEEPILIKRFKETRRKHPMTDDATPLLEAIRLEKQLLEPLVFAAALRIDTTHTTPHELRQQVQNFARGGETPGITLLFESFGFKHGTPLDADYVFDVRCLPNPYWQPELRQYTGLDAPVIEFMQRYDEVQAMFDEIRGFLERWLPRFEREDRSYMTVALGCTGGLHRSVYLVRRLAEHFAAQGVKTQIRHREIRSCAGSAGYGAEDA</sequence>
<dbReference type="HAMAP" id="MF_00636">
    <property type="entry name" value="RapZ_like"/>
    <property type="match status" value="1"/>
</dbReference>
<accession>A0A1F6T4E9</accession>
<dbReference type="NCBIfam" id="NF003828">
    <property type="entry name" value="PRK05416.1"/>
    <property type="match status" value="1"/>
</dbReference>
<dbReference type="Proteomes" id="UP000179334">
    <property type="component" value="Unassembled WGS sequence"/>
</dbReference>
<dbReference type="EMBL" id="MFSR01000030">
    <property type="protein sequence ID" value="OGI40018.1"/>
    <property type="molecule type" value="Genomic_DNA"/>
</dbReference>
<evidence type="ECO:0000256" key="2">
    <source>
        <dbReference type="ARBA" id="ARBA00022840"/>
    </source>
</evidence>
<keyword evidence="3" id="KW-0342">GTP-binding</keyword>
<dbReference type="InterPro" id="IPR005337">
    <property type="entry name" value="RapZ-like"/>
</dbReference>
<keyword evidence="2" id="KW-0067">ATP-binding</keyword>
<dbReference type="InterPro" id="IPR027417">
    <property type="entry name" value="P-loop_NTPase"/>
</dbReference>
<keyword evidence="1" id="KW-0547">Nucleotide-binding</keyword>
<dbReference type="SUPFAM" id="SSF52540">
    <property type="entry name" value="P-loop containing nucleoside triphosphate hydrolases"/>
    <property type="match status" value="1"/>
</dbReference>
<evidence type="ECO:0000259" key="4">
    <source>
        <dbReference type="Pfam" id="PF03668"/>
    </source>
</evidence>
<feature type="non-terminal residue" evidence="6">
    <location>
        <position position="296"/>
    </location>
</feature>
<dbReference type="Gene3D" id="3.40.50.300">
    <property type="entry name" value="P-loop containing nucleotide triphosphate hydrolases"/>
    <property type="match status" value="1"/>
</dbReference>
<dbReference type="InterPro" id="IPR053930">
    <property type="entry name" value="RapZ-like_N"/>
</dbReference>
<proteinExistence type="inferred from homology"/>
<reference evidence="6 7" key="1">
    <citation type="journal article" date="2016" name="Nat. Commun.">
        <title>Thousands of microbial genomes shed light on interconnected biogeochemical processes in an aquifer system.</title>
        <authorList>
            <person name="Anantharaman K."/>
            <person name="Brown C.T."/>
            <person name="Hug L.A."/>
            <person name="Sharon I."/>
            <person name="Castelle C.J."/>
            <person name="Probst A.J."/>
            <person name="Thomas B.C."/>
            <person name="Singh A."/>
            <person name="Wilkins M.J."/>
            <person name="Karaoz U."/>
            <person name="Brodie E.L."/>
            <person name="Williams K.H."/>
            <person name="Hubbard S.S."/>
            <person name="Banfield J.F."/>
        </authorList>
    </citation>
    <scope>NUCLEOTIDE SEQUENCE [LARGE SCALE GENOMIC DNA]</scope>
</reference>
<dbReference type="GO" id="GO:0005524">
    <property type="term" value="F:ATP binding"/>
    <property type="evidence" value="ECO:0007669"/>
    <property type="project" value="UniProtKB-KW"/>
</dbReference>
<protein>
    <submittedName>
        <fullName evidence="6">RNase adaptor protein RapZ</fullName>
    </submittedName>
</protein>
<dbReference type="Pfam" id="PF22740">
    <property type="entry name" value="PapZ_C"/>
    <property type="match status" value="1"/>
</dbReference>
<dbReference type="PIRSF" id="PIRSF005052">
    <property type="entry name" value="P-loopkin"/>
    <property type="match status" value="1"/>
</dbReference>
<dbReference type="PANTHER" id="PTHR30448">
    <property type="entry name" value="RNASE ADAPTER PROTEIN RAPZ"/>
    <property type="match status" value="1"/>
</dbReference>
<name>A0A1F6T4E9_9PROT</name>
<evidence type="ECO:0000313" key="7">
    <source>
        <dbReference type="Proteomes" id="UP000179334"/>
    </source>
</evidence>
<evidence type="ECO:0000256" key="1">
    <source>
        <dbReference type="ARBA" id="ARBA00022741"/>
    </source>
</evidence>
<comment type="caution">
    <text evidence="6">The sequence shown here is derived from an EMBL/GenBank/DDBJ whole genome shotgun (WGS) entry which is preliminary data.</text>
</comment>
<evidence type="ECO:0000256" key="3">
    <source>
        <dbReference type="ARBA" id="ARBA00023134"/>
    </source>
</evidence>
<gene>
    <name evidence="6" type="ORF">A2V91_02940</name>
</gene>
<dbReference type="GO" id="GO:0005525">
    <property type="term" value="F:GTP binding"/>
    <property type="evidence" value="ECO:0007669"/>
    <property type="project" value="UniProtKB-KW"/>
</dbReference>